<feature type="domain" description="CCHC-type" evidence="2">
    <location>
        <begin position="173"/>
        <end position="187"/>
    </location>
</feature>
<dbReference type="GO" id="GO:0008270">
    <property type="term" value="F:zinc ion binding"/>
    <property type="evidence" value="ECO:0007669"/>
    <property type="project" value="UniProtKB-KW"/>
</dbReference>
<organism evidence="3 4">
    <name type="scientific">Ridgeia piscesae</name>
    <name type="common">Tubeworm</name>
    <dbReference type="NCBI Taxonomy" id="27915"/>
    <lineage>
        <taxon>Eukaryota</taxon>
        <taxon>Metazoa</taxon>
        <taxon>Spiralia</taxon>
        <taxon>Lophotrochozoa</taxon>
        <taxon>Annelida</taxon>
        <taxon>Polychaeta</taxon>
        <taxon>Sedentaria</taxon>
        <taxon>Canalipalpata</taxon>
        <taxon>Sabellida</taxon>
        <taxon>Siboglinidae</taxon>
        <taxon>Ridgeia</taxon>
    </lineage>
</organism>
<evidence type="ECO:0000313" key="4">
    <source>
        <dbReference type="Proteomes" id="UP001209878"/>
    </source>
</evidence>
<dbReference type="InterPro" id="IPR001878">
    <property type="entry name" value="Znf_CCHC"/>
</dbReference>
<dbReference type="Gene3D" id="4.10.60.10">
    <property type="entry name" value="Zinc finger, CCHC-type"/>
    <property type="match status" value="2"/>
</dbReference>
<protein>
    <recommendedName>
        <fullName evidence="2">CCHC-type domain-containing protein</fullName>
    </recommendedName>
</protein>
<keyword evidence="1" id="KW-0479">Metal-binding</keyword>
<reference evidence="3" key="1">
    <citation type="journal article" date="2023" name="Mol. Biol. Evol.">
        <title>Third-Generation Sequencing Reveals the Adaptive Role of the Epigenome in Three Deep-Sea Polychaetes.</title>
        <authorList>
            <person name="Perez M."/>
            <person name="Aroh O."/>
            <person name="Sun Y."/>
            <person name="Lan Y."/>
            <person name="Juniper S.K."/>
            <person name="Young C.R."/>
            <person name="Angers B."/>
            <person name="Qian P.Y."/>
        </authorList>
    </citation>
    <scope>NUCLEOTIDE SEQUENCE</scope>
    <source>
        <strain evidence="3">R07B-5</strain>
    </source>
</reference>
<dbReference type="EMBL" id="JAODUO010000569">
    <property type="protein sequence ID" value="KAK2177953.1"/>
    <property type="molecule type" value="Genomic_DNA"/>
</dbReference>
<evidence type="ECO:0000256" key="1">
    <source>
        <dbReference type="PROSITE-ProRule" id="PRU00047"/>
    </source>
</evidence>
<dbReference type="GO" id="GO:0003676">
    <property type="term" value="F:nucleic acid binding"/>
    <property type="evidence" value="ECO:0007669"/>
    <property type="project" value="InterPro"/>
</dbReference>
<dbReference type="InterPro" id="IPR036875">
    <property type="entry name" value="Znf_CCHC_sf"/>
</dbReference>
<evidence type="ECO:0000313" key="3">
    <source>
        <dbReference type="EMBL" id="KAK2177953.1"/>
    </source>
</evidence>
<keyword evidence="1" id="KW-0863">Zinc-finger</keyword>
<dbReference type="AlphaFoldDB" id="A0AAD9NRE2"/>
<accession>A0AAD9NRE2</accession>
<dbReference type="SUPFAM" id="SSF57756">
    <property type="entry name" value="Retrovirus zinc finger-like domains"/>
    <property type="match status" value="1"/>
</dbReference>
<dbReference type="PROSITE" id="PS50158">
    <property type="entry name" value="ZF_CCHC"/>
    <property type="match status" value="2"/>
</dbReference>
<dbReference type="Pfam" id="PF00098">
    <property type="entry name" value="zf-CCHC"/>
    <property type="match status" value="1"/>
</dbReference>
<feature type="domain" description="CCHC-type" evidence="2">
    <location>
        <begin position="143"/>
        <end position="158"/>
    </location>
</feature>
<keyword evidence="4" id="KW-1185">Reference proteome</keyword>
<comment type="caution">
    <text evidence="3">The sequence shown here is derived from an EMBL/GenBank/DDBJ whole genome shotgun (WGS) entry which is preliminary data.</text>
</comment>
<name>A0AAD9NRE2_RIDPI</name>
<evidence type="ECO:0000259" key="2">
    <source>
        <dbReference type="PROSITE" id="PS50158"/>
    </source>
</evidence>
<dbReference type="SMART" id="SM00343">
    <property type="entry name" value="ZnF_C2HC"/>
    <property type="match status" value="2"/>
</dbReference>
<dbReference type="Proteomes" id="UP001209878">
    <property type="component" value="Unassembled WGS sequence"/>
</dbReference>
<keyword evidence="1" id="KW-0862">Zinc</keyword>
<sequence>MEKATATEDEDWAFALLRDTTLKRQFIQGVQEHSVCQKLMLIALHSADKPFHHIRNEALYLLDEEQPGARQGRGSSPVSCRFLEMRQMQLHINVIQLASQQCQTAGQMQVVIDQLPSLAGQPQLAAPARSASSTRPNPRDGSCFYCMKQGHFIKECPKKRVPSKRCNRRGTSCFHCKQEGHFARDCPPKTCVDMRNSGPEQSSAQVTHLASDRNGGCWRQIPWRYSSVNR</sequence>
<gene>
    <name evidence="3" type="ORF">NP493_570g01013</name>
</gene>
<proteinExistence type="predicted"/>